<keyword evidence="7 15" id="KW-0418">Kinase</keyword>
<dbReference type="InterPro" id="IPR021820">
    <property type="entry name" value="S-locus_recpt_kinase_C"/>
</dbReference>
<dbReference type="Gene3D" id="2.90.10.10">
    <property type="entry name" value="Bulb-type lectin domain"/>
    <property type="match status" value="1"/>
</dbReference>
<dbReference type="PANTHER" id="PTHR32444">
    <property type="entry name" value="BULB-TYPE LECTIN DOMAIN-CONTAINING PROTEIN"/>
    <property type="match status" value="1"/>
</dbReference>
<dbReference type="GO" id="GO:0005524">
    <property type="term" value="F:ATP binding"/>
    <property type="evidence" value="ECO:0007669"/>
    <property type="project" value="UniProtKB-KW"/>
</dbReference>
<keyword evidence="11" id="KW-1015">Disulfide bond</keyword>
<dbReference type="Pfam" id="PF07714">
    <property type="entry name" value="PK_Tyr_Ser-Thr"/>
    <property type="match status" value="1"/>
</dbReference>
<evidence type="ECO:0000256" key="13">
    <source>
        <dbReference type="ARBA" id="ARBA00047899"/>
    </source>
</evidence>
<dbReference type="Gene3D" id="3.30.200.20">
    <property type="entry name" value="Phosphorylase Kinase, domain 1"/>
    <property type="match status" value="1"/>
</dbReference>
<evidence type="ECO:0000256" key="15">
    <source>
        <dbReference type="PIRNR" id="PIRNR000641"/>
    </source>
</evidence>
<feature type="domain" description="Apple" evidence="20">
    <location>
        <begin position="346"/>
        <end position="425"/>
    </location>
</feature>
<evidence type="ECO:0000256" key="16">
    <source>
        <dbReference type="SAM" id="Phobius"/>
    </source>
</evidence>
<dbReference type="CDD" id="cd01098">
    <property type="entry name" value="PAN_AP_plant"/>
    <property type="match status" value="1"/>
</dbReference>
<dbReference type="EC" id="2.7.11.1" evidence="15"/>
<evidence type="ECO:0000256" key="2">
    <source>
        <dbReference type="ARBA" id="ARBA00022527"/>
    </source>
</evidence>
<dbReference type="PANTHER" id="PTHR32444:SF183">
    <property type="entry name" value="APPLE DOMAIN-CONTAINING PROTEIN"/>
    <property type="match status" value="1"/>
</dbReference>
<evidence type="ECO:0000256" key="9">
    <source>
        <dbReference type="ARBA" id="ARBA00022989"/>
    </source>
</evidence>
<dbReference type="SMART" id="SM00220">
    <property type="entry name" value="S_TKc"/>
    <property type="match status" value="1"/>
</dbReference>
<keyword evidence="10 16" id="KW-0472">Membrane</keyword>
<dbReference type="GO" id="GO:0004674">
    <property type="term" value="F:protein serine/threonine kinase activity"/>
    <property type="evidence" value="ECO:0007669"/>
    <property type="project" value="UniProtKB-KW"/>
</dbReference>
<evidence type="ECO:0000313" key="21">
    <source>
        <dbReference type="EMBL" id="KAL3850789.1"/>
    </source>
</evidence>
<dbReference type="GO" id="GO:0016020">
    <property type="term" value="C:membrane"/>
    <property type="evidence" value="ECO:0007669"/>
    <property type="project" value="UniProtKB-SubCell"/>
</dbReference>
<dbReference type="AlphaFoldDB" id="A0ABD3UMP5"/>
<dbReference type="Pfam" id="PF11883">
    <property type="entry name" value="DUF3403"/>
    <property type="match status" value="1"/>
</dbReference>
<dbReference type="PROSITE" id="PS50011">
    <property type="entry name" value="PROTEIN_KINASE_DOM"/>
    <property type="match status" value="1"/>
</dbReference>
<organism evidence="21 22">
    <name type="scientific">Penstemon smallii</name>
    <dbReference type="NCBI Taxonomy" id="265156"/>
    <lineage>
        <taxon>Eukaryota</taxon>
        <taxon>Viridiplantae</taxon>
        <taxon>Streptophyta</taxon>
        <taxon>Embryophyta</taxon>
        <taxon>Tracheophyta</taxon>
        <taxon>Spermatophyta</taxon>
        <taxon>Magnoliopsida</taxon>
        <taxon>eudicotyledons</taxon>
        <taxon>Gunneridae</taxon>
        <taxon>Pentapetalae</taxon>
        <taxon>asterids</taxon>
        <taxon>lamiids</taxon>
        <taxon>Lamiales</taxon>
        <taxon>Plantaginaceae</taxon>
        <taxon>Cheloneae</taxon>
        <taxon>Penstemon</taxon>
    </lineage>
</organism>
<keyword evidence="6 15" id="KW-0547">Nucleotide-binding</keyword>
<dbReference type="SMART" id="SM00108">
    <property type="entry name" value="B_lectin"/>
    <property type="match status" value="1"/>
</dbReference>
<dbReference type="Pfam" id="PF08276">
    <property type="entry name" value="PAN_2"/>
    <property type="match status" value="1"/>
</dbReference>
<keyword evidence="12" id="KW-0325">Glycoprotein</keyword>
<comment type="catalytic activity">
    <reaction evidence="14 15">
        <text>L-seryl-[protein] + ATP = O-phospho-L-seryl-[protein] + ADP + H(+)</text>
        <dbReference type="Rhea" id="RHEA:17989"/>
        <dbReference type="Rhea" id="RHEA-COMP:9863"/>
        <dbReference type="Rhea" id="RHEA-COMP:11604"/>
        <dbReference type="ChEBI" id="CHEBI:15378"/>
        <dbReference type="ChEBI" id="CHEBI:29999"/>
        <dbReference type="ChEBI" id="CHEBI:30616"/>
        <dbReference type="ChEBI" id="CHEBI:83421"/>
        <dbReference type="ChEBI" id="CHEBI:456216"/>
        <dbReference type="EC" id="2.7.11.1"/>
    </reaction>
</comment>
<dbReference type="FunFam" id="2.90.10.10:FF:000004">
    <property type="entry name" value="G-type lectin S-receptor-like serine/threonine-protein kinase"/>
    <property type="match status" value="1"/>
</dbReference>
<comment type="catalytic activity">
    <reaction evidence="13 15">
        <text>L-threonyl-[protein] + ATP = O-phospho-L-threonyl-[protein] + ADP + H(+)</text>
        <dbReference type="Rhea" id="RHEA:46608"/>
        <dbReference type="Rhea" id="RHEA-COMP:11060"/>
        <dbReference type="Rhea" id="RHEA-COMP:11605"/>
        <dbReference type="ChEBI" id="CHEBI:15378"/>
        <dbReference type="ChEBI" id="CHEBI:30013"/>
        <dbReference type="ChEBI" id="CHEBI:30616"/>
        <dbReference type="ChEBI" id="CHEBI:61977"/>
        <dbReference type="ChEBI" id="CHEBI:456216"/>
        <dbReference type="EC" id="2.7.11.1"/>
    </reaction>
</comment>
<feature type="signal peptide" evidence="17">
    <location>
        <begin position="1"/>
        <end position="27"/>
    </location>
</feature>
<evidence type="ECO:0000256" key="3">
    <source>
        <dbReference type="ARBA" id="ARBA00022679"/>
    </source>
</evidence>
<dbReference type="CDD" id="cd14066">
    <property type="entry name" value="STKc_IRAK"/>
    <property type="match status" value="1"/>
</dbReference>
<evidence type="ECO:0000313" key="22">
    <source>
        <dbReference type="Proteomes" id="UP001634393"/>
    </source>
</evidence>
<feature type="domain" description="Protein kinase" evidence="18">
    <location>
        <begin position="486"/>
        <end position="763"/>
    </location>
</feature>
<comment type="subcellular location">
    <subcellularLocation>
        <location evidence="1">Membrane</location>
        <topology evidence="1">Single-pass type I membrane protein</topology>
    </subcellularLocation>
</comment>
<protein>
    <recommendedName>
        <fullName evidence="15">Receptor-like serine/threonine-protein kinase</fullName>
        <ecNumber evidence="15">2.7.11.1</ecNumber>
    </recommendedName>
</protein>
<dbReference type="InterPro" id="IPR008271">
    <property type="entry name" value="Ser/Thr_kinase_AS"/>
</dbReference>
<dbReference type="SMART" id="SM00473">
    <property type="entry name" value="PAN_AP"/>
    <property type="match status" value="1"/>
</dbReference>
<sequence>MDTTSSCEGFTLFLLILHLIILPSVSASSTDTTNSTQRISNGDTLVSSGGTFELGFFSPGNSANQYVGIWYRNLPGRTVVWVANREVPITNTTNFFLTVTEPGILVLINDNSNRTIWSSNTSRTVQNPIAQLLESGNLVLRDANDDRPENFLWQSFDYPTDTFLPGMRFGWNFVTGLEFYLRSWRNIDDPAPGEFIYHLDPTGYPQILLKRSNVTLNRFGPWNGIQFSGLMNAREDPTYFLSFVMNENELYYMQLSNNRSPLSRFSLYHNGVAQNLTWVDSRGWVVYVDVPGDICDTYGLCGANGVCNVGNSPSCGCLDRFVPRDPEGWFRADWTNGCVRRTNLSCEGDVFRRYSGIKLPDVRFSWHNPSMTLQECRAECLRNCSCTAYMQLDISRRSGCLIWYEDLIDIRIVSPNGQDIYIRMASSESDSERMNGKILIASLTSVIGVVLISLSLFLWLNDGSQQKDSDLTLFDLSNISKATNNFSINNKLGEGGFGPVYKGILEGGQEIAVKRSSKDSMQGRDELKNEVVFIAKLQHRNLVRLLGCCIQGEESMLIYEYMPNNSLDVILFDETKSMLLDWEKRFHIINGVARGLLYLHQDSRLRIIHRDLKASNVLLDSDMNPKISDFGIARSFVENETQAKTRRVVGTYGYMSPEYAVDGLFSVKSDVFSFGVVVLEIVSGKKNRGFSHIDHNLNLLGHAWTLYKEDRPMDLVDASLGNSFHFSEVVRSIHVGLLCVQKNPEDRPSMSSVVMMLGNEGVLLPQAKQPGFYTERDVLAAHTTTSTNAANSTNEITITMLEGR</sequence>
<reference evidence="21 22" key="1">
    <citation type="submission" date="2024-12" db="EMBL/GenBank/DDBJ databases">
        <title>The unique morphological basis and parallel evolutionary history of personate flowers in Penstemon.</title>
        <authorList>
            <person name="Depatie T.H."/>
            <person name="Wessinger C.A."/>
        </authorList>
    </citation>
    <scope>NUCLEOTIDE SEQUENCE [LARGE SCALE GENOMIC DNA]</scope>
    <source>
        <strain evidence="21">WTNN_2</strain>
        <tissue evidence="21">Leaf</tissue>
    </source>
</reference>
<evidence type="ECO:0000256" key="5">
    <source>
        <dbReference type="ARBA" id="ARBA00022729"/>
    </source>
</evidence>
<evidence type="ECO:0000259" key="19">
    <source>
        <dbReference type="PROSITE" id="PS50927"/>
    </source>
</evidence>
<dbReference type="Gene3D" id="3.50.4.10">
    <property type="entry name" value="Hepatocyte Growth Factor"/>
    <property type="match status" value="1"/>
</dbReference>
<dbReference type="PIRSF" id="PIRSF000641">
    <property type="entry name" value="SRK"/>
    <property type="match status" value="1"/>
</dbReference>
<evidence type="ECO:0000256" key="1">
    <source>
        <dbReference type="ARBA" id="ARBA00004479"/>
    </source>
</evidence>
<name>A0ABD3UMP5_9LAMI</name>
<dbReference type="PROSITE" id="PS50948">
    <property type="entry name" value="PAN"/>
    <property type="match status" value="1"/>
</dbReference>
<keyword evidence="5 17" id="KW-0732">Signal</keyword>
<dbReference type="InterPro" id="IPR001480">
    <property type="entry name" value="Bulb-type_lectin_dom"/>
</dbReference>
<evidence type="ECO:0000256" key="14">
    <source>
        <dbReference type="ARBA" id="ARBA00048679"/>
    </source>
</evidence>
<evidence type="ECO:0000256" key="8">
    <source>
        <dbReference type="ARBA" id="ARBA00022840"/>
    </source>
</evidence>
<dbReference type="InterPro" id="IPR011009">
    <property type="entry name" value="Kinase-like_dom_sf"/>
</dbReference>
<keyword evidence="3 15" id="KW-0808">Transferase</keyword>
<evidence type="ECO:0000256" key="17">
    <source>
        <dbReference type="SAM" id="SignalP"/>
    </source>
</evidence>
<dbReference type="PROSITE" id="PS00108">
    <property type="entry name" value="PROTEIN_KINASE_ST"/>
    <property type="match status" value="1"/>
</dbReference>
<dbReference type="PROSITE" id="PS50927">
    <property type="entry name" value="BULB_LECTIN"/>
    <property type="match status" value="1"/>
</dbReference>
<dbReference type="Pfam" id="PF00954">
    <property type="entry name" value="S_locus_glycop"/>
    <property type="match status" value="1"/>
</dbReference>
<dbReference type="Proteomes" id="UP001634393">
    <property type="component" value="Unassembled WGS sequence"/>
</dbReference>
<dbReference type="InterPro" id="IPR036426">
    <property type="entry name" value="Bulb-type_lectin_dom_sf"/>
</dbReference>
<keyword evidence="8 15" id="KW-0067">ATP-binding</keyword>
<feature type="transmembrane region" description="Helical" evidence="16">
    <location>
        <begin position="438"/>
        <end position="460"/>
    </location>
</feature>
<dbReference type="SUPFAM" id="SSF51110">
    <property type="entry name" value="alpha-D-mannose-specific plant lectins"/>
    <property type="match status" value="1"/>
</dbReference>
<accession>A0ABD3UMP5</accession>
<comment type="caution">
    <text evidence="21">The sequence shown here is derived from an EMBL/GenBank/DDBJ whole genome shotgun (WGS) entry which is preliminary data.</text>
</comment>
<dbReference type="InterPro" id="IPR003609">
    <property type="entry name" value="Pan_app"/>
</dbReference>
<dbReference type="SUPFAM" id="SSF56112">
    <property type="entry name" value="Protein kinase-like (PK-like)"/>
    <property type="match status" value="1"/>
</dbReference>
<feature type="domain" description="Bulb-type lectin" evidence="19">
    <location>
        <begin position="30"/>
        <end position="153"/>
    </location>
</feature>
<feature type="chain" id="PRO_5044744516" description="Receptor-like serine/threonine-protein kinase" evidence="17">
    <location>
        <begin position="28"/>
        <end position="804"/>
    </location>
</feature>
<dbReference type="Pfam" id="PF01453">
    <property type="entry name" value="B_lectin"/>
    <property type="match status" value="1"/>
</dbReference>
<dbReference type="InterPro" id="IPR024171">
    <property type="entry name" value="SRK-like_kinase"/>
</dbReference>
<keyword evidence="9 16" id="KW-1133">Transmembrane helix</keyword>
<dbReference type="FunFam" id="3.30.200.20:FF:000195">
    <property type="entry name" value="G-type lectin S-receptor-like serine/threonine-protein kinase"/>
    <property type="match status" value="1"/>
</dbReference>
<keyword evidence="2 15" id="KW-0723">Serine/threonine-protein kinase</keyword>
<dbReference type="InterPro" id="IPR001245">
    <property type="entry name" value="Ser-Thr/Tyr_kinase_cat_dom"/>
</dbReference>
<evidence type="ECO:0000256" key="7">
    <source>
        <dbReference type="ARBA" id="ARBA00022777"/>
    </source>
</evidence>
<gene>
    <name evidence="21" type="ORF">ACJIZ3_012671</name>
</gene>
<dbReference type="InterPro" id="IPR000719">
    <property type="entry name" value="Prot_kinase_dom"/>
</dbReference>
<dbReference type="EMBL" id="JBJXBP010000001">
    <property type="protein sequence ID" value="KAL3850789.1"/>
    <property type="molecule type" value="Genomic_DNA"/>
</dbReference>
<evidence type="ECO:0000259" key="20">
    <source>
        <dbReference type="PROSITE" id="PS50948"/>
    </source>
</evidence>
<evidence type="ECO:0000256" key="10">
    <source>
        <dbReference type="ARBA" id="ARBA00023136"/>
    </source>
</evidence>
<dbReference type="Gene3D" id="1.10.510.10">
    <property type="entry name" value="Transferase(Phosphotransferase) domain 1"/>
    <property type="match status" value="1"/>
</dbReference>
<dbReference type="FunFam" id="1.10.510.10:FF:000060">
    <property type="entry name" value="G-type lectin S-receptor-like serine/threonine-protein kinase"/>
    <property type="match status" value="1"/>
</dbReference>
<comment type="similarity">
    <text evidence="15">Belongs to the protein kinase superfamily. Ser/Thr protein kinase family.</text>
</comment>
<proteinExistence type="inferred from homology"/>
<evidence type="ECO:0000256" key="6">
    <source>
        <dbReference type="ARBA" id="ARBA00022741"/>
    </source>
</evidence>
<keyword evidence="22" id="KW-1185">Reference proteome</keyword>
<dbReference type="InterPro" id="IPR000858">
    <property type="entry name" value="S_locus_glycoprot_dom"/>
</dbReference>
<evidence type="ECO:0000259" key="18">
    <source>
        <dbReference type="PROSITE" id="PS50011"/>
    </source>
</evidence>
<evidence type="ECO:0000256" key="4">
    <source>
        <dbReference type="ARBA" id="ARBA00022692"/>
    </source>
</evidence>
<evidence type="ECO:0000256" key="12">
    <source>
        <dbReference type="ARBA" id="ARBA00023180"/>
    </source>
</evidence>
<keyword evidence="4 16" id="KW-0812">Transmembrane</keyword>
<dbReference type="CDD" id="cd00028">
    <property type="entry name" value="B_lectin"/>
    <property type="match status" value="1"/>
</dbReference>
<evidence type="ECO:0000256" key="11">
    <source>
        <dbReference type="ARBA" id="ARBA00023157"/>
    </source>
</evidence>